<dbReference type="InterPro" id="IPR056919">
    <property type="entry name" value="Phage_TAC_18"/>
</dbReference>
<dbReference type="Proteomes" id="UP001139028">
    <property type="component" value="Unassembled WGS sequence"/>
</dbReference>
<organism evidence="2 3">
    <name type="scientific">Microbulbifer okhotskensis</name>
    <dbReference type="NCBI Taxonomy" id="2926617"/>
    <lineage>
        <taxon>Bacteria</taxon>
        <taxon>Pseudomonadati</taxon>
        <taxon>Pseudomonadota</taxon>
        <taxon>Gammaproteobacteria</taxon>
        <taxon>Cellvibrionales</taxon>
        <taxon>Microbulbiferaceae</taxon>
        <taxon>Microbulbifer</taxon>
    </lineage>
</organism>
<dbReference type="Pfam" id="PF23812">
    <property type="entry name" value="Phage_TAC_18"/>
    <property type="match status" value="1"/>
</dbReference>
<evidence type="ECO:0000313" key="2">
    <source>
        <dbReference type="EMBL" id="MCO1337004.1"/>
    </source>
</evidence>
<dbReference type="RefSeq" id="WP_252473162.1">
    <property type="nucleotide sequence ID" value="NZ_JALBWM010000279.1"/>
</dbReference>
<protein>
    <submittedName>
        <fullName evidence="2">Uncharacterized protein</fullName>
    </submittedName>
</protein>
<feature type="compositionally biased region" description="Polar residues" evidence="1">
    <location>
        <begin position="1"/>
        <end position="11"/>
    </location>
</feature>
<gene>
    <name evidence="2" type="ORF">MO867_22020</name>
</gene>
<feature type="region of interest" description="Disordered" evidence="1">
    <location>
        <begin position="1"/>
        <end position="20"/>
    </location>
</feature>
<name>A0A9X2J7W2_9GAMM</name>
<dbReference type="EMBL" id="JALBWM010000279">
    <property type="protein sequence ID" value="MCO1337004.1"/>
    <property type="molecule type" value="Genomic_DNA"/>
</dbReference>
<comment type="caution">
    <text evidence="2">The sequence shown here is derived from an EMBL/GenBank/DDBJ whole genome shotgun (WGS) entry which is preliminary data.</text>
</comment>
<evidence type="ECO:0000313" key="3">
    <source>
        <dbReference type="Proteomes" id="UP001139028"/>
    </source>
</evidence>
<keyword evidence="3" id="KW-1185">Reference proteome</keyword>
<proteinExistence type="predicted"/>
<evidence type="ECO:0000256" key="1">
    <source>
        <dbReference type="SAM" id="MobiDB-lite"/>
    </source>
</evidence>
<dbReference type="AlphaFoldDB" id="A0A9X2J7W2"/>
<accession>A0A9X2J7W2</accession>
<reference evidence="2" key="1">
    <citation type="journal article" date="2022" name="Arch. Microbiol.">
        <title>Microbulbifer okhotskensis sp. nov., isolated from a deep bottom sediment of the Okhotsk Sea.</title>
        <authorList>
            <person name="Romanenko L."/>
            <person name="Kurilenko V."/>
            <person name="Otstavnykh N."/>
            <person name="Velansky P."/>
            <person name="Isaeva M."/>
            <person name="Mikhailov V."/>
        </authorList>
    </citation>
    <scope>NUCLEOTIDE SEQUENCE</scope>
    <source>
        <strain evidence="2">OS29</strain>
    </source>
</reference>
<feature type="non-terminal residue" evidence="2">
    <location>
        <position position="1"/>
    </location>
</feature>
<sequence>QLQQVQKTTGITPPELKTKQPPEGLIYLFHYYREIRGTEPLTFTEIQNWSQLTRRNVSAWEVSVIRALDINYWSLQNAD</sequence>